<reference evidence="1 2" key="1">
    <citation type="journal article" date="2017" name="ISME J.">
        <title>Potential for microbial H2 and metal transformations associated with novel bacteria and archaea in deep terrestrial subsurface sediments.</title>
        <authorList>
            <person name="Hernsdorf A.W."/>
            <person name="Amano Y."/>
            <person name="Miyakawa K."/>
            <person name="Ise K."/>
            <person name="Suzuki Y."/>
            <person name="Anantharaman K."/>
            <person name="Probst A."/>
            <person name="Burstein D."/>
            <person name="Thomas B.C."/>
            <person name="Banfield J.F."/>
        </authorList>
    </citation>
    <scope>NUCLEOTIDE SEQUENCE [LARGE SCALE GENOMIC DNA]</scope>
    <source>
        <strain evidence="1">HGW-Dojkabacteria-1</strain>
    </source>
</reference>
<protein>
    <submittedName>
        <fullName evidence="1">Uncharacterized protein</fullName>
    </submittedName>
</protein>
<evidence type="ECO:0000313" key="2">
    <source>
        <dbReference type="Proteomes" id="UP000233417"/>
    </source>
</evidence>
<dbReference type="SUPFAM" id="SSF46894">
    <property type="entry name" value="C-terminal effector domain of the bipartite response regulators"/>
    <property type="match status" value="1"/>
</dbReference>
<proteinExistence type="predicted"/>
<organism evidence="1 2">
    <name type="scientific">Candidatus Dojkabacteria bacterium HGW-Dojkabacteria-1</name>
    <dbReference type="NCBI Taxonomy" id="2013761"/>
    <lineage>
        <taxon>Bacteria</taxon>
        <taxon>Candidatus Dojkabacteria</taxon>
    </lineage>
</organism>
<evidence type="ECO:0000313" key="1">
    <source>
        <dbReference type="EMBL" id="PKN02932.1"/>
    </source>
</evidence>
<dbReference type="EMBL" id="PHAO01000001">
    <property type="protein sequence ID" value="PKN02932.1"/>
    <property type="molecule type" value="Genomic_DNA"/>
</dbReference>
<dbReference type="InterPro" id="IPR036388">
    <property type="entry name" value="WH-like_DNA-bd_sf"/>
</dbReference>
<dbReference type="GO" id="GO:0003677">
    <property type="term" value="F:DNA binding"/>
    <property type="evidence" value="ECO:0007669"/>
    <property type="project" value="InterPro"/>
</dbReference>
<dbReference type="GO" id="GO:0006355">
    <property type="term" value="P:regulation of DNA-templated transcription"/>
    <property type="evidence" value="ECO:0007669"/>
    <property type="project" value="InterPro"/>
</dbReference>
<comment type="caution">
    <text evidence="1">The sequence shown here is derived from an EMBL/GenBank/DDBJ whole genome shotgun (WGS) entry which is preliminary data.</text>
</comment>
<gene>
    <name evidence="1" type="ORF">CVU76_02815</name>
</gene>
<dbReference type="Gene3D" id="1.10.10.10">
    <property type="entry name" value="Winged helix-like DNA-binding domain superfamily/Winged helix DNA-binding domain"/>
    <property type="match status" value="1"/>
</dbReference>
<accession>A0A2N2F400</accession>
<sequence length="214" mass="25059">MISLSSINTTLVIESYPEIQKLTSKLPENTRYIFKKNLSNLEDVFSNHNIKLLIINSKQIPLSISDIKAFYPSLKILVITTKDISHLNFVDEHIDKSKFRSKCLNCKIRKLLSINNENFLEIYSKGNIYLNPETKILYISEKYIHLTTNETNIIKYILEKDTICSINELKMIFGNRIKEKCITVLISRLRKKLRYTFGYTIIKNSYGKGYYIEI</sequence>
<name>A0A2N2F400_9BACT</name>
<dbReference type="AlphaFoldDB" id="A0A2N2F400"/>
<dbReference type="InterPro" id="IPR016032">
    <property type="entry name" value="Sig_transdc_resp-reg_C-effctor"/>
</dbReference>
<dbReference type="Proteomes" id="UP000233417">
    <property type="component" value="Unassembled WGS sequence"/>
</dbReference>